<accession>A0A3B0PCC1</accession>
<evidence type="ECO:0000313" key="3">
    <source>
        <dbReference type="Proteomes" id="UP000259328"/>
    </source>
</evidence>
<protein>
    <submittedName>
        <fullName evidence="2">Uncharacterized protein</fullName>
    </submittedName>
</protein>
<feature type="compositionally biased region" description="Basic and acidic residues" evidence="1">
    <location>
        <begin position="1"/>
        <end position="14"/>
    </location>
</feature>
<proteinExistence type="predicted"/>
<gene>
    <name evidence="2" type="ORF">NCTC10124_01371</name>
</gene>
<feature type="compositionally biased region" description="Polar residues" evidence="1">
    <location>
        <begin position="16"/>
        <end position="28"/>
    </location>
</feature>
<feature type="region of interest" description="Disordered" evidence="1">
    <location>
        <begin position="1"/>
        <end position="34"/>
    </location>
</feature>
<reference evidence="3" key="1">
    <citation type="submission" date="2018-06" db="EMBL/GenBank/DDBJ databases">
        <authorList>
            <consortium name="Pathogen Informatics"/>
        </authorList>
    </citation>
    <scope>NUCLEOTIDE SEQUENCE [LARGE SCALE GENOMIC DNA]</scope>
    <source>
        <strain evidence="3">NCTC10124</strain>
    </source>
</reference>
<dbReference type="Proteomes" id="UP000259328">
    <property type="component" value="Chromosome"/>
</dbReference>
<sequence>MVHESDGILRDDVNPKNFQPKNQRMQTKQKGHYTYSDEKLQKITNEIDVSDFLVDDN</sequence>
<evidence type="ECO:0000256" key="1">
    <source>
        <dbReference type="SAM" id="MobiDB-lite"/>
    </source>
</evidence>
<name>A0A3B0PCC1_MYCSY</name>
<organism evidence="2 3">
    <name type="scientific">Mycoplasmopsis synoviae</name>
    <name type="common">Mycoplasma synoviae</name>
    <dbReference type="NCBI Taxonomy" id="2109"/>
    <lineage>
        <taxon>Bacteria</taxon>
        <taxon>Bacillati</taxon>
        <taxon>Mycoplasmatota</taxon>
        <taxon>Mycoplasmoidales</taxon>
        <taxon>Metamycoplasmataceae</taxon>
        <taxon>Mycoplasmopsis</taxon>
    </lineage>
</organism>
<evidence type="ECO:0000313" key="2">
    <source>
        <dbReference type="EMBL" id="SYV93617.1"/>
    </source>
</evidence>
<dbReference type="EMBL" id="LS991953">
    <property type="protein sequence ID" value="SYV93617.1"/>
    <property type="molecule type" value="Genomic_DNA"/>
</dbReference>
<dbReference type="AlphaFoldDB" id="A0A3B0PCC1"/>